<dbReference type="AlphaFoldDB" id="A0A1L9PDF5"/>
<dbReference type="InterPro" id="IPR000639">
    <property type="entry name" value="Epox_hydrolase-like"/>
</dbReference>
<dbReference type="VEuPathDB" id="FungiDB:ASPVEDRAFT_38898"/>
<dbReference type="InterPro" id="IPR029058">
    <property type="entry name" value="AB_hydrolase_fold"/>
</dbReference>
<keyword evidence="4" id="KW-1185">Reference proteome</keyword>
<gene>
    <name evidence="3" type="ORF">ASPVEDRAFT_38898</name>
</gene>
<evidence type="ECO:0000256" key="1">
    <source>
        <dbReference type="ARBA" id="ARBA00022801"/>
    </source>
</evidence>
<dbReference type="InterPro" id="IPR000073">
    <property type="entry name" value="AB_hydrolase_1"/>
</dbReference>
<dbReference type="InterPro" id="IPR050266">
    <property type="entry name" value="AB_hydrolase_sf"/>
</dbReference>
<dbReference type="GO" id="GO:0016787">
    <property type="term" value="F:hydrolase activity"/>
    <property type="evidence" value="ECO:0007669"/>
    <property type="project" value="UniProtKB-KW"/>
</dbReference>
<name>A0A1L9PDF5_ASPVE</name>
<evidence type="ECO:0000313" key="3">
    <source>
        <dbReference type="EMBL" id="OJI99484.1"/>
    </source>
</evidence>
<dbReference type="RefSeq" id="XP_040665247.1">
    <property type="nucleotide sequence ID" value="XM_040811794.1"/>
</dbReference>
<evidence type="ECO:0000313" key="4">
    <source>
        <dbReference type="Proteomes" id="UP000184073"/>
    </source>
</evidence>
<protein>
    <recommendedName>
        <fullName evidence="2">AB hydrolase-1 domain-containing protein</fullName>
    </recommendedName>
</protein>
<dbReference type="Pfam" id="PF12697">
    <property type="entry name" value="Abhydrolase_6"/>
    <property type="match status" value="1"/>
</dbReference>
<dbReference type="SUPFAM" id="SSF53474">
    <property type="entry name" value="alpha/beta-Hydrolases"/>
    <property type="match status" value="1"/>
</dbReference>
<dbReference type="Proteomes" id="UP000184073">
    <property type="component" value="Unassembled WGS sequence"/>
</dbReference>
<accession>A0A1L9PDF5</accession>
<dbReference type="GeneID" id="63727305"/>
<organism evidence="3 4">
    <name type="scientific">Aspergillus versicolor CBS 583.65</name>
    <dbReference type="NCBI Taxonomy" id="1036611"/>
    <lineage>
        <taxon>Eukaryota</taxon>
        <taxon>Fungi</taxon>
        <taxon>Dikarya</taxon>
        <taxon>Ascomycota</taxon>
        <taxon>Pezizomycotina</taxon>
        <taxon>Eurotiomycetes</taxon>
        <taxon>Eurotiomycetidae</taxon>
        <taxon>Eurotiales</taxon>
        <taxon>Aspergillaceae</taxon>
        <taxon>Aspergillus</taxon>
        <taxon>Aspergillus subgen. Nidulantes</taxon>
    </lineage>
</organism>
<dbReference type="PANTHER" id="PTHR43798:SF31">
    <property type="entry name" value="AB HYDROLASE SUPERFAMILY PROTEIN YCLE"/>
    <property type="match status" value="1"/>
</dbReference>
<dbReference type="Gene3D" id="3.40.50.1820">
    <property type="entry name" value="alpha/beta hydrolase"/>
    <property type="match status" value="1"/>
</dbReference>
<dbReference type="OrthoDB" id="2498029at2759"/>
<dbReference type="PANTHER" id="PTHR43798">
    <property type="entry name" value="MONOACYLGLYCEROL LIPASE"/>
    <property type="match status" value="1"/>
</dbReference>
<keyword evidence="1" id="KW-0378">Hydrolase</keyword>
<reference evidence="4" key="1">
    <citation type="journal article" date="2017" name="Genome Biol.">
        <title>Comparative genomics reveals high biological diversity and specific adaptations in the industrially and medically important fungal genus Aspergillus.</title>
        <authorList>
            <person name="de Vries R.P."/>
            <person name="Riley R."/>
            <person name="Wiebenga A."/>
            <person name="Aguilar-Osorio G."/>
            <person name="Amillis S."/>
            <person name="Uchima C.A."/>
            <person name="Anderluh G."/>
            <person name="Asadollahi M."/>
            <person name="Askin M."/>
            <person name="Barry K."/>
            <person name="Battaglia E."/>
            <person name="Bayram O."/>
            <person name="Benocci T."/>
            <person name="Braus-Stromeyer S.A."/>
            <person name="Caldana C."/>
            <person name="Canovas D."/>
            <person name="Cerqueira G.C."/>
            <person name="Chen F."/>
            <person name="Chen W."/>
            <person name="Choi C."/>
            <person name="Clum A."/>
            <person name="Dos Santos R.A."/>
            <person name="Damasio A.R."/>
            <person name="Diallinas G."/>
            <person name="Emri T."/>
            <person name="Fekete E."/>
            <person name="Flipphi M."/>
            <person name="Freyberg S."/>
            <person name="Gallo A."/>
            <person name="Gournas C."/>
            <person name="Habgood R."/>
            <person name="Hainaut M."/>
            <person name="Harispe M.L."/>
            <person name="Henrissat B."/>
            <person name="Hilden K.S."/>
            <person name="Hope R."/>
            <person name="Hossain A."/>
            <person name="Karabika E."/>
            <person name="Karaffa L."/>
            <person name="Karanyi Z."/>
            <person name="Krasevec N."/>
            <person name="Kuo A."/>
            <person name="Kusch H."/>
            <person name="LaButti K."/>
            <person name="Lagendijk E.L."/>
            <person name="Lapidus A."/>
            <person name="Levasseur A."/>
            <person name="Lindquist E."/>
            <person name="Lipzen A."/>
            <person name="Logrieco A.F."/>
            <person name="MacCabe A."/>
            <person name="Maekelae M.R."/>
            <person name="Malavazi I."/>
            <person name="Melin P."/>
            <person name="Meyer V."/>
            <person name="Mielnichuk N."/>
            <person name="Miskei M."/>
            <person name="Molnar A.P."/>
            <person name="Mule G."/>
            <person name="Ngan C.Y."/>
            <person name="Orejas M."/>
            <person name="Orosz E."/>
            <person name="Ouedraogo J.P."/>
            <person name="Overkamp K.M."/>
            <person name="Park H.-S."/>
            <person name="Perrone G."/>
            <person name="Piumi F."/>
            <person name="Punt P.J."/>
            <person name="Ram A.F."/>
            <person name="Ramon A."/>
            <person name="Rauscher S."/>
            <person name="Record E."/>
            <person name="Riano-Pachon D.M."/>
            <person name="Robert V."/>
            <person name="Roehrig J."/>
            <person name="Ruller R."/>
            <person name="Salamov A."/>
            <person name="Salih N.S."/>
            <person name="Samson R.A."/>
            <person name="Sandor E."/>
            <person name="Sanguinetti M."/>
            <person name="Schuetze T."/>
            <person name="Sepcic K."/>
            <person name="Shelest E."/>
            <person name="Sherlock G."/>
            <person name="Sophianopoulou V."/>
            <person name="Squina F.M."/>
            <person name="Sun H."/>
            <person name="Susca A."/>
            <person name="Todd R.B."/>
            <person name="Tsang A."/>
            <person name="Unkles S.E."/>
            <person name="van de Wiele N."/>
            <person name="van Rossen-Uffink D."/>
            <person name="Oliveira J.V."/>
            <person name="Vesth T.C."/>
            <person name="Visser J."/>
            <person name="Yu J.-H."/>
            <person name="Zhou M."/>
            <person name="Andersen M.R."/>
            <person name="Archer D.B."/>
            <person name="Baker S.E."/>
            <person name="Benoit I."/>
            <person name="Brakhage A.A."/>
            <person name="Braus G.H."/>
            <person name="Fischer R."/>
            <person name="Frisvad J.C."/>
            <person name="Goldman G.H."/>
            <person name="Houbraken J."/>
            <person name="Oakley B."/>
            <person name="Pocsi I."/>
            <person name="Scazzocchio C."/>
            <person name="Seiboth B."/>
            <person name="vanKuyk P.A."/>
            <person name="Wortman J."/>
            <person name="Dyer P.S."/>
            <person name="Grigoriev I.V."/>
        </authorList>
    </citation>
    <scope>NUCLEOTIDE SEQUENCE [LARGE SCALE GENOMIC DNA]</scope>
    <source>
        <strain evidence="4">CBS 583.65</strain>
    </source>
</reference>
<feature type="domain" description="AB hydrolase-1" evidence="2">
    <location>
        <begin position="29"/>
        <end position="290"/>
    </location>
</feature>
<dbReference type="STRING" id="1036611.A0A1L9PDF5"/>
<sequence>MSVYFETAPDTTLHIRITQPDTSTTKPLLVFLHYWGGSSATWHKVTSASSPTSLSSQYPTVAIDLRGWGSSTGPSEDTGRSYAVVNMAADVASVLSQLKDDAQYRGLLAHGFVLVGHSMGGKVAVATLSTLPTNLLKLLRGFVLVAPAPPTTLVLPPDMKEQQKVAYESADSVRWTVTNVLTDVQNLDHDDVELIVRDSLRGTLLAKEAWPAYGMEQNISHDVKVALLGPLAKTIKVHILAGELDLVEPRERLQTQVCRFLEDAGVRVSFRVLPGVRHLIPLEAPEAIVEEVSHF</sequence>
<dbReference type="EMBL" id="KV878126">
    <property type="protein sequence ID" value="OJI99484.1"/>
    <property type="molecule type" value="Genomic_DNA"/>
</dbReference>
<evidence type="ECO:0000259" key="2">
    <source>
        <dbReference type="Pfam" id="PF12697"/>
    </source>
</evidence>
<dbReference type="GO" id="GO:0016020">
    <property type="term" value="C:membrane"/>
    <property type="evidence" value="ECO:0007669"/>
    <property type="project" value="TreeGrafter"/>
</dbReference>
<dbReference type="PRINTS" id="PR00412">
    <property type="entry name" value="EPOXHYDRLASE"/>
</dbReference>
<proteinExistence type="predicted"/>